<dbReference type="EMBL" id="CP019124">
    <property type="protein sequence ID" value="APX88923.1"/>
    <property type="molecule type" value="Genomic_DNA"/>
</dbReference>
<dbReference type="GO" id="GO:0005506">
    <property type="term" value="F:iron ion binding"/>
    <property type="evidence" value="ECO:0007669"/>
    <property type="project" value="InterPro"/>
</dbReference>
<dbReference type="PANTHER" id="PTHR11908:SF132">
    <property type="entry name" value="ALDEHYDE OXIDASE 1-RELATED"/>
    <property type="match status" value="1"/>
</dbReference>
<evidence type="ECO:0000313" key="4">
    <source>
        <dbReference type="Proteomes" id="UP000187266"/>
    </source>
</evidence>
<dbReference type="InterPro" id="IPR037165">
    <property type="entry name" value="AldOxase/xan_DH_Mopterin-bd_sf"/>
</dbReference>
<dbReference type="OrthoDB" id="9758509at2"/>
<reference evidence="3 4" key="1">
    <citation type="submission" date="2017-01" db="EMBL/GenBank/DDBJ databases">
        <title>Genomic analysis of Xuhuaishuia manganoxidans DY6-4.</title>
        <authorList>
            <person name="Wang X."/>
        </authorList>
    </citation>
    <scope>NUCLEOTIDE SEQUENCE [LARGE SCALE GENOMIC DNA]</scope>
    <source>
        <strain evidence="3 4">DY6-4</strain>
    </source>
</reference>
<gene>
    <name evidence="3" type="ORF">BV394_03590</name>
</gene>
<dbReference type="InterPro" id="IPR016208">
    <property type="entry name" value="Ald_Oxase/xanthine_DH-like"/>
</dbReference>
<dbReference type="SMART" id="SM01008">
    <property type="entry name" value="Ald_Xan_dh_C"/>
    <property type="match status" value="1"/>
</dbReference>
<evidence type="ECO:0000256" key="2">
    <source>
        <dbReference type="ARBA" id="ARBA00023002"/>
    </source>
</evidence>
<keyword evidence="1" id="KW-0500">Molybdenum</keyword>
<dbReference type="InterPro" id="IPR036856">
    <property type="entry name" value="Ald_Oxase/Xan_DH_a/b_sf"/>
</dbReference>
<proteinExistence type="predicted"/>
<evidence type="ECO:0000256" key="1">
    <source>
        <dbReference type="ARBA" id="ARBA00022505"/>
    </source>
</evidence>
<dbReference type="SUPFAM" id="SSF54665">
    <property type="entry name" value="CO dehydrogenase molybdoprotein N-domain-like"/>
    <property type="match status" value="1"/>
</dbReference>
<accession>A0A1U7DGA3</accession>
<dbReference type="AlphaFoldDB" id="A0A1U7DGA3"/>
<dbReference type="Pfam" id="PF02738">
    <property type="entry name" value="MoCoBD_1"/>
    <property type="match status" value="1"/>
</dbReference>
<organism evidence="3 4">
    <name type="scientific">Brevirhabdus pacifica</name>
    <dbReference type="NCBI Taxonomy" id="1267768"/>
    <lineage>
        <taxon>Bacteria</taxon>
        <taxon>Pseudomonadati</taxon>
        <taxon>Pseudomonadota</taxon>
        <taxon>Alphaproteobacteria</taxon>
        <taxon>Rhodobacterales</taxon>
        <taxon>Paracoccaceae</taxon>
        <taxon>Brevirhabdus</taxon>
    </lineage>
</organism>
<dbReference type="STRING" id="1267768.BV394_03590"/>
<accession>A0A2M9DFG3</accession>
<protein>
    <submittedName>
        <fullName evidence="3">Xanthine dehydrogenase</fullName>
    </submittedName>
</protein>
<dbReference type="Gene3D" id="3.30.365.10">
    <property type="entry name" value="Aldehyde oxidase/xanthine dehydrogenase, molybdopterin binding domain"/>
    <property type="match status" value="4"/>
</dbReference>
<keyword evidence="2" id="KW-0560">Oxidoreductase</keyword>
<dbReference type="Pfam" id="PF20256">
    <property type="entry name" value="MoCoBD_2"/>
    <property type="match status" value="1"/>
</dbReference>
<dbReference type="Gene3D" id="3.90.1170.50">
    <property type="entry name" value="Aldehyde oxidase/xanthine dehydrogenase, a/b hammerhead"/>
    <property type="match status" value="1"/>
</dbReference>
<dbReference type="Proteomes" id="UP000187266">
    <property type="component" value="Chromosome"/>
</dbReference>
<dbReference type="InterPro" id="IPR046867">
    <property type="entry name" value="AldOxase/xan_DH_MoCoBD2"/>
</dbReference>
<evidence type="ECO:0000313" key="3">
    <source>
        <dbReference type="EMBL" id="APX88923.1"/>
    </source>
</evidence>
<dbReference type="PANTHER" id="PTHR11908">
    <property type="entry name" value="XANTHINE DEHYDROGENASE"/>
    <property type="match status" value="1"/>
</dbReference>
<dbReference type="Pfam" id="PF01315">
    <property type="entry name" value="Ald_Xan_dh_C"/>
    <property type="match status" value="1"/>
</dbReference>
<dbReference type="InterPro" id="IPR000674">
    <property type="entry name" value="Ald_Oxase/Xan_DH_a/b"/>
</dbReference>
<dbReference type="RefSeq" id="WP_076978946.1">
    <property type="nucleotide sequence ID" value="NZ_CP019124.1"/>
</dbReference>
<sequence length="764" mass="82568">MRKFGTSQSVRRIEDVRFLTGTGRYLEDTAPADTLHAVVFRSPVAHGRITALDVSAAEEAPGVHLVLTAEKLEAAGVCLAMKSTVLENRDGTPGAAPERPILARDRVRFVGEAVAVIVADSAIAARDAAELVEFDYEDLPVHVTPRPGGPAIHPEAPDNVALDWGWGDAEATDAAFAAAAHTVSLEVEDNRIISNPMEPRGYWAEMRDDRLHVTISHQNAWAPKERMAELLGMPAADIHVTIPDVGGGFGTKAMDYPEMYCVAQAARMLDRPVLFMADRTETMLSDNGGRDLASSVDLAFDADLRITAYRVETIFNLGAYNGQHAQAIQTELALKVLTGTYDVQTVWFGARAVYTNTNQVDAYRGAGRPEAIYVLERAIDNAARQLGVDPWELRRRNFIAADAFPYTSATGEIYDVGDFHGLLDEAAIRADRAGFAERRAASEARGLLRGQGLCYYIEAILGDPTENSAISFDADGGVTLYVGTISNGQGHETVYRQILEQYSGIPHDRVRVVQGDSDRIASGGGTGGSRSVTTQGTATRANVEAMVEGFAGFLRELWEVDEVLFDAQDHRFRAPGTNRSVDMMGAAGLAREEGRDELLRHDHTATLPGRSYPNGAHVCEVEIDPETGVVTVDRYTVVDDFGVLMNPMLTEGQIHGGVAQGIGQALSEHVVHDADGQLLTASFMDYAVPRARDLPMMGFAHRPVPSTANPLGMKGCGEAGTVGALAAVANAVLDAVWERGVRRVDMPFTPLRTWSMLNADADRI</sequence>
<dbReference type="InterPro" id="IPR008274">
    <property type="entry name" value="AldOxase/xan_DH_MoCoBD1"/>
</dbReference>
<dbReference type="GO" id="GO:0016491">
    <property type="term" value="F:oxidoreductase activity"/>
    <property type="evidence" value="ECO:0007669"/>
    <property type="project" value="UniProtKB-KW"/>
</dbReference>
<dbReference type="SUPFAM" id="SSF56003">
    <property type="entry name" value="Molybdenum cofactor-binding domain"/>
    <property type="match status" value="1"/>
</dbReference>
<name>A0A1U7DGA3_9RHOB</name>
<keyword evidence="4" id="KW-1185">Reference proteome</keyword>